<keyword evidence="1 5" id="KW-0560">Oxidoreductase</keyword>
<dbReference type="EC" id="1.-.-.-" evidence="5"/>
<name>A0A0J6C3H7_9BORD</name>
<evidence type="ECO:0000313" key="7">
    <source>
        <dbReference type="Proteomes" id="UP000092950"/>
    </source>
</evidence>
<evidence type="ECO:0000259" key="3">
    <source>
        <dbReference type="Pfam" id="PF02826"/>
    </source>
</evidence>
<protein>
    <submittedName>
        <fullName evidence="4 5">Hydroxyacid dehydrogenase</fullName>
        <ecNumber evidence="5">1.-.-.-</ecNumber>
    </submittedName>
</protein>
<reference evidence="4 7" key="2">
    <citation type="submission" date="2016-07" db="EMBL/GenBank/DDBJ databases">
        <title>Complete genome sequences of Bordetella pseudohinzii.</title>
        <authorList>
            <person name="Spilker T."/>
            <person name="Darrah R."/>
            <person name="LiPuma J.J."/>
        </authorList>
    </citation>
    <scope>NUCLEOTIDE SEQUENCE [LARGE SCALE GENOMIC DNA]</scope>
    <source>
        <strain evidence="4 7">HI4681</strain>
    </source>
</reference>
<evidence type="ECO:0000256" key="2">
    <source>
        <dbReference type="ARBA" id="ARBA00023027"/>
    </source>
</evidence>
<dbReference type="EMBL" id="CYTV01000005">
    <property type="protein sequence ID" value="CUI76640.1"/>
    <property type="molecule type" value="Genomic_DNA"/>
</dbReference>
<dbReference type="EMBL" id="CP016440">
    <property type="protein sequence ID" value="ANY18440.1"/>
    <property type="molecule type" value="Genomic_DNA"/>
</dbReference>
<dbReference type="GO" id="GO:0051287">
    <property type="term" value="F:NAD binding"/>
    <property type="evidence" value="ECO:0007669"/>
    <property type="project" value="InterPro"/>
</dbReference>
<gene>
    <name evidence="4" type="ORF">BBN53_18940</name>
    <name evidence="5" type="ORF">ERS370011_02095</name>
</gene>
<dbReference type="CDD" id="cd05300">
    <property type="entry name" value="2-Hacid_dh_1"/>
    <property type="match status" value="1"/>
</dbReference>
<accession>A0A0M7F691</accession>
<dbReference type="Proteomes" id="UP000092950">
    <property type="component" value="Chromosome"/>
</dbReference>
<dbReference type="InterPro" id="IPR036291">
    <property type="entry name" value="NAD(P)-bd_dom_sf"/>
</dbReference>
<dbReference type="RefSeq" id="WP_043207350.1">
    <property type="nucleotide sequence ID" value="NZ_CAJGUP010000063.1"/>
</dbReference>
<dbReference type="AlphaFoldDB" id="A0A0J6C3H7"/>
<dbReference type="GO" id="GO:0016616">
    <property type="term" value="F:oxidoreductase activity, acting on the CH-OH group of donors, NAD or NADP as acceptor"/>
    <property type="evidence" value="ECO:0007669"/>
    <property type="project" value="UniProtKB-ARBA"/>
</dbReference>
<proteinExistence type="predicted"/>
<reference evidence="5 6" key="1">
    <citation type="submission" date="2015-09" db="EMBL/GenBank/DDBJ databases">
        <authorList>
            <person name="Jackson K.R."/>
            <person name="Lunt B.L."/>
            <person name="Fisher J.N.B."/>
            <person name="Gardner A.V."/>
            <person name="Bailey M.E."/>
            <person name="Deus L.M."/>
            <person name="Earl A.S."/>
            <person name="Gibby P.D."/>
            <person name="Hartmann K.A."/>
            <person name="Liu J.E."/>
            <person name="Manci A.M."/>
            <person name="Nielsen D.A."/>
            <person name="Solomon M.B."/>
            <person name="Breakwell D.P."/>
            <person name="Burnett S.H."/>
            <person name="Grose J.H."/>
        </authorList>
    </citation>
    <scope>NUCLEOTIDE SEQUENCE [LARGE SCALE GENOMIC DNA]</scope>
    <source>
        <strain evidence="5 6">2789STDY5608636</strain>
    </source>
</reference>
<feature type="domain" description="D-isomer specific 2-hydroxyacid dehydrogenase NAD-binding" evidence="3">
    <location>
        <begin position="125"/>
        <end position="301"/>
    </location>
</feature>
<dbReference type="OrthoDB" id="9805416at2"/>
<dbReference type="KEGG" id="bpdz:BBN53_18940"/>
<dbReference type="Gene3D" id="3.40.50.720">
    <property type="entry name" value="NAD(P)-binding Rossmann-like Domain"/>
    <property type="match status" value="2"/>
</dbReference>
<sequence length="328" mass="35263">MSHPRSIKLLISAKARERLGAGLDQALDGLPCEILTPADAPAAAPGGADIAYCSRDITGLSTKHDVKPPLEAFYASLRASPALQWVHFHSAGADRPIFAELAGRQVRTTTSPGANAEVVAQTALAGLLMLARHFPLMLAQQRERRWTSLVATGMPADLAGQTALVAGWGPIGQRIAVFLRMLGLKVIVARSTATPVDGETETLAFEALPAHAGRLDWLILACPLTERTRHWIDARVLGAMKPSARLINVARGEIIDEAALTEALARRRLAGAYLDVFAHEPLDADSPLWTLDNVIVTPHAAGHSDGNERRVDRIFLDHLRAWALAARA</sequence>
<organism evidence="5 6">
    <name type="scientific">Bordetella pseudohinzii</name>
    <dbReference type="NCBI Taxonomy" id="1331258"/>
    <lineage>
        <taxon>Bacteria</taxon>
        <taxon>Pseudomonadati</taxon>
        <taxon>Pseudomonadota</taxon>
        <taxon>Betaproteobacteria</taxon>
        <taxon>Burkholderiales</taxon>
        <taxon>Alcaligenaceae</taxon>
        <taxon>Bordetella</taxon>
    </lineage>
</organism>
<dbReference type="PANTHER" id="PTHR43333:SF1">
    <property type="entry name" value="D-ISOMER SPECIFIC 2-HYDROXYACID DEHYDROGENASE NAD-BINDING DOMAIN-CONTAINING PROTEIN"/>
    <property type="match status" value="1"/>
</dbReference>
<evidence type="ECO:0000313" key="4">
    <source>
        <dbReference type="EMBL" id="ANY18440.1"/>
    </source>
</evidence>
<dbReference type="SUPFAM" id="SSF51735">
    <property type="entry name" value="NAD(P)-binding Rossmann-fold domains"/>
    <property type="match status" value="1"/>
</dbReference>
<evidence type="ECO:0000256" key="1">
    <source>
        <dbReference type="ARBA" id="ARBA00023002"/>
    </source>
</evidence>
<accession>A0A0J6C3H7</accession>
<dbReference type="InterPro" id="IPR006140">
    <property type="entry name" value="D-isomer_DH_NAD-bd"/>
</dbReference>
<keyword evidence="7" id="KW-1185">Reference proteome</keyword>
<dbReference type="PANTHER" id="PTHR43333">
    <property type="entry name" value="2-HACID_DH_C DOMAIN-CONTAINING PROTEIN"/>
    <property type="match status" value="1"/>
</dbReference>
<dbReference type="Proteomes" id="UP000053096">
    <property type="component" value="Unassembled WGS sequence"/>
</dbReference>
<evidence type="ECO:0000313" key="6">
    <source>
        <dbReference type="Proteomes" id="UP000053096"/>
    </source>
</evidence>
<dbReference type="Pfam" id="PF02826">
    <property type="entry name" value="2-Hacid_dh_C"/>
    <property type="match status" value="1"/>
</dbReference>
<keyword evidence="2" id="KW-0520">NAD</keyword>
<dbReference type="InterPro" id="IPR029753">
    <property type="entry name" value="D-isomer_DH_CS"/>
</dbReference>
<dbReference type="PROSITE" id="PS00671">
    <property type="entry name" value="D_2_HYDROXYACID_DH_3"/>
    <property type="match status" value="1"/>
</dbReference>
<evidence type="ECO:0000313" key="5">
    <source>
        <dbReference type="EMBL" id="CUI76640.1"/>
    </source>
</evidence>